<feature type="chain" id="PRO_5005807231" evidence="9">
    <location>
        <begin position="25"/>
        <end position="1064"/>
    </location>
</feature>
<dbReference type="Gene3D" id="3.20.20.450">
    <property type="entry name" value="EAL domain"/>
    <property type="match status" value="1"/>
</dbReference>
<evidence type="ECO:0000313" key="14">
    <source>
        <dbReference type="Proteomes" id="UP000048926"/>
    </source>
</evidence>
<dbReference type="PROSITE" id="PS50883">
    <property type="entry name" value="EAL"/>
    <property type="match status" value="1"/>
</dbReference>
<dbReference type="SUPFAM" id="SSF55785">
    <property type="entry name" value="PYP-like sensor domain (PAS domain)"/>
    <property type="match status" value="1"/>
</dbReference>
<keyword evidence="5 8" id="KW-1133">Transmembrane helix</keyword>
<feature type="transmembrane region" description="Helical" evidence="8">
    <location>
        <begin position="150"/>
        <end position="171"/>
    </location>
</feature>
<dbReference type="EC" id="3.1.4.52" evidence="13"/>
<dbReference type="CDD" id="cd00130">
    <property type="entry name" value="PAS"/>
    <property type="match status" value="1"/>
</dbReference>
<dbReference type="PROSITE" id="PS50112">
    <property type="entry name" value="PAS"/>
    <property type="match status" value="1"/>
</dbReference>
<protein>
    <submittedName>
        <fullName evidence="13">Cyclic di-GMP phosphodiesterase Gmr</fullName>
        <ecNumber evidence="13">3.1.4.52</ecNumber>
    </submittedName>
</protein>
<dbReference type="STRING" id="187304.B0E33_00105"/>
<dbReference type="RefSeq" id="WP_208984141.1">
    <property type="nucleotide sequence ID" value="NZ_CXST01000001.1"/>
</dbReference>
<dbReference type="InterPro" id="IPR001905">
    <property type="entry name" value="Ammonium_transpt"/>
</dbReference>
<dbReference type="InterPro" id="IPR000160">
    <property type="entry name" value="GGDEF_dom"/>
</dbReference>
<dbReference type="InterPro" id="IPR024041">
    <property type="entry name" value="NH4_transpt_AmtB-like_dom"/>
</dbReference>
<feature type="transmembrane region" description="Helical" evidence="8">
    <location>
        <begin position="191"/>
        <end position="212"/>
    </location>
</feature>
<dbReference type="Gene3D" id="1.10.3430.10">
    <property type="entry name" value="Ammonium transporter AmtB like domains"/>
    <property type="match status" value="1"/>
</dbReference>
<dbReference type="GO" id="GO:0016020">
    <property type="term" value="C:membrane"/>
    <property type="evidence" value="ECO:0007669"/>
    <property type="project" value="UniProtKB-SubCell"/>
</dbReference>
<evidence type="ECO:0000259" key="12">
    <source>
        <dbReference type="PROSITE" id="PS50887"/>
    </source>
</evidence>
<keyword evidence="6 8" id="KW-0472">Membrane</keyword>
<dbReference type="PANTHER" id="PTHR44757:SF2">
    <property type="entry name" value="BIOFILM ARCHITECTURE MAINTENANCE PROTEIN MBAA"/>
    <property type="match status" value="1"/>
</dbReference>
<dbReference type="InterPro" id="IPR029787">
    <property type="entry name" value="Nucleotide_cyclase"/>
</dbReference>
<keyword evidence="9" id="KW-0732">Signal</keyword>
<keyword evidence="14" id="KW-1185">Reference proteome</keyword>
<feature type="transmembrane region" description="Helical" evidence="8">
    <location>
        <begin position="321"/>
        <end position="337"/>
    </location>
</feature>
<dbReference type="Gene3D" id="3.30.70.270">
    <property type="match status" value="1"/>
</dbReference>
<dbReference type="InterPro" id="IPR043128">
    <property type="entry name" value="Rev_trsase/Diguanyl_cyclase"/>
</dbReference>
<dbReference type="InterPro" id="IPR018047">
    <property type="entry name" value="Ammonium_transpt_CS"/>
</dbReference>
<comment type="subcellular location">
    <subcellularLocation>
        <location evidence="1">Membrane</location>
        <topology evidence="1">Multi-pass membrane protein</topology>
    </subcellularLocation>
</comment>
<feature type="transmembrane region" description="Helical" evidence="8">
    <location>
        <begin position="80"/>
        <end position="103"/>
    </location>
</feature>
<dbReference type="SMART" id="SM00052">
    <property type="entry name" value="EAL"/>
    <property type="match status" value="1"/>
</dbReference>
<dbReference type="PANTHER" id="PTHR44757">
    <property type="entry name" value="DIGUANYLATE CYCLASE DGCP"/>
    <property type="match status" value="1"/>
</dbReference>
<feature type="transmembrane region" description="Helical" evidence="8">
    <location>
        <begin position="382"/>
        <end position="404"/>
    </location>
</feature>
<proteinExistence type="inferred from homology"/>
<comment type="similarity">
    <text evidence="2">Belongs to the ammonia transporter channel (TC 1.A.11.2) family.</text>
</comment>
<evidence type="ECO:0000256" key="4">
    <source>
        <dbReference type="ARBA" id="ARBA00022692"/>
    </source>
</evidence>
<feature type="transmembrane region" description="Helical" evidence="8">
    <location>
        <begin position="262"/>
        <end position="284"/>
    </location>
</feature>
<dbReference type="InterPro" id="IPR052155">
    <property type="entry name" value="Biofilm_reg_signaling"/>
</dbReference>
<feature type="domain" description="GGDEF" evidence="12">
    <location>
        <begin position="647"/>
        <end position="780"/>
    </location>
</feature>
<feature type="transmembrane region" description="Helical" evidence="8">
    <location>
        <begin position="123"/>
        <end position="143"/>
    </location>
</feature>
<dbReference type="NCBIfam" id="TIGR00254">
    <property type="entry name" value="GGDEF"/>
    <property type="match status" value="1"/>
</dbReference>
<dbReference type="SUPFAM" id="SSF55073">
    <property type="entry name" value="Nucleotide cyclase"/>
    <property type="match status" value="1"/>
</dbReference>
<feature type="domain" description="PAS" evidence="10">
    <location>
        <begin position="496"/>
        <end position="566"/>
    </location>
</feature>
<feature type="transmembrane region" description="Helical" evidence="8">
    <location>
        <begin position="40"/>
        <end position="59"/>
    </location>
</feature>
<feature type="signal peptide" evidence="9">
    <location>
        <begin position="1"/>
        <end position="24"/>
    </location>
</feature>
<dbReference type="InterPro" id="IPR035965">
    <property type="entry name" value="PAS-like_dom_sf"/>
</dbReference>
<dbReference type="InterPro" id="IPR000014">
    <property type="entry name" value="PAS"/>
</dbReference>
<dbReference type="AlphaFoldDB" id="A0A0M6XVM3"/>
<evidence type="ECO:0000256" key="8">
    <source>
        <dbReference type="SAM" id="Phobius"/>
    </source>
</evidence>
<dbReference type="Pfam" id="PF00990">
    <property type="entry name" value="GGDEF"/>
    <property type="match status" value="1"/>
</dbReference>
<evidence type="ECO:0000313" key="13">
    <source>
        <dbReference type="EMBL" id="CTQ41891.1"/>
    </source>
</evidence>
<evidence type="ECO:0000256" key="5">
    <source>
        <dbReference type="ARBA" id="ARBA00022989"/>
    </source>
</evidence>
<dbReference type="EMBL" id="CXST01000001">
    <property type="protein sequence ID" value="CTQ41891.1"/>
    <property type="molecule type" value="Genomic_DNA"/>
</dbReference>
<dbReference type="SMART" id="SM00267">
    <property type="entry name" value="GGDEF"/>
    <property type="match status" value="1"/>
</dbReference>
<feature type="transmembrane region" description="Helical" evidence="8">
    <location>
        <begin position="233"/>
        <end position="250"/>
    </location>
</feature>
<evidence type="ECO:0000256" key="6">
    <source>
        <dbReference type="ARBA" id="ARBA00023136"/>
    </source>
</evidence>
<evidence type="ECO:0000259" key="11">
    <source>
        <dbReference type="PROSITE" id="PS50883"/>
    </source>
</evidence>
<dbReference type="Gene3D" id="3.30.450.20">
    <property type="entry name" value="PAS domain"/>
    <property type="match status" value="1"/>
</dbReference>
<dbReference type="InterPro" id="IPR035919">
    <property type="entry name" value="EAL_sf"/>
</dbReference>
<evidence type="ECO:0000256" key="9">
    <source>
        <dbReference type="SAM" id="SignalP"/>
    </source>
</evidence>
<sequence>MSRAAYTRSVLCGAGILVAGPAMAAQTMELATFQKSLDMVWVLFAAGLVLLMQVGFMLLEAGLVRSKNSINVAQKNLLDLAVSVLIFAIFGFSLAFGAGGSWFAGFDTRLFGLSDLDPWGLTIFAFQVMFCGTAATIISGAVAERMRLSAYIWCSVLTAGLIYPVFAHWAWGQALFSDATAMLANIGFVDFAGSTVVHGTGAWIALAACVILGPRSGRFGVDGRAYRIQGHSSVLATSGALILFVGWLGFNGGSTLAASWHVPMILANTVLAAAAGTGAGYLLGRQKDKVILPENSISGLLGGLVAVTAGCHLLTPVGALVIGAAGGAVAIFGAVLLERVLKIDDPVGAISVHGFSGVAGTLGLALLAPADQLPLGAHLPQFLVQFTGALACFVWSFGSGWLVLSVLNKMQPIRLDLASEDLGLNEAEHGTRLGIGHVEDALDRLIAGKADLSMRLEVAKGDDSERLTRLFNALMDTVQNEEQAHNRAADAKRTREEAERLSALANATFDAIVISVDGRILDGNKTFEDLIGYPIDELEMRGLYEFVDNELAGTLEEHLVKAEKEPREVTLINRSGERVPVEIRTRVISYRGIPTRVSALVDLRERKKAEAQILHLAQHDPLTDLPNRAVFNAELKQTIGKCKQHGMSAALLIIDLDRFKDINDLHGHPVGDIVIRVTAERLRHSCRHGDTVSRLGGDEFAIIQNGIQFANQAEDMAMRLVKSLSEPIDCGHGLILKPGASIGVALMTGYDAEDQVISNADIALYNAKNGGRHTYCVFQPGMGDEVRQRRALEKDMNTALSAGEFELFFQPRMCLASARIVSYEALIRWNHPERGLVSPAEFIPVAEASGQIVPIGKYVLAEALRIASSTITTASISINVSPVQFRDRDFVDDVRRAIETSGVPAGRIELEITENTLIEDDARALAVLTRLKEIGVNIALDDFGVGYSSLSYLSRFPFDCIKIDRSFVSEAQRNYGSLAIIETVVRLGKALKMRVVAEGVEDTEKLCLLAQRGCHEAQGYLIGMPAPTSKLVRSIPEEVSEALDRLKFGGLQVFEAANQKNLAS</sequence>
<evidence type="ECO:0000256" key="3">
    <source>
        <dbReference type="ARBA" id="ARBA00022448"/>
    </source>
</evidence>
<dbReference type="NCBIfam" id="TIGR00836">
    <property type="entry name" value="amt"/>
    <property type="match status" value="1"/>
</dbReference>
<evidence type="ECO:0000256" key="7">
    <source>
        <dbReference type="ARBA" id="ARBA00023177"/>
    </source>
</evidence>
<dbReference type="InterPro" id="IPR029020">
    <property type="entry name" value="Ammonium/urea_transptr"/>
</dbReference>
<dbReference type="SMART" id="SM00091">
    <property type="entry name" value="PAS"/>
    <property type="match status" value="1"/>
</dbReference>
<evidence type="ECO:0000256" key="2">
    <source>
        <dbReference type="ARBA" id="ARBA00005887"/>
    </source>
</evidence>
<dbReference type="CDD" id="cd01948">
    <property type="entry name" value="EAL"/>
    <property type="match status" value="1"/>
</dbReference>
<feature type="domain" description="EAL" evidence="11">
    <location>
        <begin position="789"/>
        <end position="1039"/>
    </location>
</feature>
<dbReference type="Pfam" id="PF13426">
    <property type="entry name" value="PAS_9"/>
    <property type="match status" value="1"/>
</dbReference>
<name>A0A0M6XVM3_9HYPH</name>
<dbReference type="PROSITE" id="PS50887">
    <property type="entry name" value="GGDEF"/>
    <property type="match status" value="1"/>
</dbReference>
<dbReference type="Pfam" id="PF00563">
    <property type="entry name" value="EAL"/>
    <property type="match status" value="1"/>
</dbReference>
<evidence type="ECO:0000256" key="1">
    <source>
        <dbReference type="ARBA" id="ARBA00004141"/>
    </source>
</evidence>
<keyword evidence="13" id="KW-0378">Hydrolase</keyword>
<evidence type="ECO:0000259" key="10">
    <source>
        <dbReference type="PROSITE" id="PS50112"/>
    </source>
</evidence>
<dbReference type="CDD" id="cd01949">
    <property type="entry name" value="GGDEF"/>
    <property type="match status" value="1"/>
</dbReference>
<dbReference type="PROSITE" id="PS01219">
    <property type="entry name" value="AMMONIUM_TRANSP"/>
    <property type="match status" value="1"/>
</dbReference>
<gene>
    <name evidence="13" type="primary">gmr_1</name>
    <name evidence="13" type="ORF">LAL4801_00311</name>
</gene>
<dbReference type="GO" id="GO:0008519">
    <property type="term" value="F:ammonium channel activity"/>
    <property type="evidence" value="ECO:0007669"/>
    <property type="project" value="InterPro"/>
</dbReference>
<dbReference type="GO" id="GO:0071111">
    <property type="term" value="F:cyclic-guanylate-specific phosphodiesterase activity"/>
    <property type="evidence" value="ECO:0007669"/>
    <property type="project" value="UniProtKB-EC"/>
</dbReference>
<dbReference type="Pfam" id="PF00909">
    <property type="entry name" value="Ammonium_transp"/>
    <property type="match status" value="1"/>
</dbReference>
<organism evidence="13 14">
    <name type="scientific">Roseibium aggregatum</name>
    <dbReference type="NCBI Taxonomy" id="187304"/>
    <lineage>
        <taxon>Bacteria</taxon>
        <taxon>Pseudomonadati</taxon>
        <taxon>Pseudomonadota</taxon>
        <taxon>Alphaproteobacteria</taxon>
        <taxon>Hyphomicrobiales</taxon>
        <taxon>Stappiaceae</taxon>
        <taxon>Roseibium</taxon>
    </lineage>
</organism>
<dbReference type="SUPFAM" id="SSF141868">
    <property type="entry name" value="EAL domain-like"/>
    <property type="match status" value="1"/>
</dbReference>
<accession>A0A0M6XVM3</accession>
<keyword evidence="3" id="KW-0813">Transport</keyword>
<keyword evidence="4 8" id="KW-0812">Transmembrane</keyword>
<reference evidence="14" key="1">
    <citation type="submission" date="2015-07" db="EMBL/GenBank/DDBJ databases">
        <authorList>
            <person name="Rodrigo-Torres Lidia"/>
            <person name="Arahal R.David."/>
        </authorList>
    </citation>
    <scope>NUCLEOTIDE SEQUENCE [LARGE SCALE GENOMIC DNA]</scope>
    <source>
        <strain evidence="14">CECT 4801</strain>
    </source>
</reference>
<keyword evidence="7" id="KW-0924">Ammonia transport</keyword>
<feature type="transmembrane region" description="Helical" evidence="8">
    <location>
        <begin position="349"/>
        <end position="370"/>
    </location>
</feature>
<dbReference type="NCBIfam" id="TIGR00229">
    <property type="entry name" value="sensory_box"/>
    <property type="match status" value="1"/>
</dbReference>
<dbReference type="InterPro" id="IPR001633">
    <property type="entry name" value="EAL_dom"/>
</dbReference>
<dbReference type="SUPFAM" id="SSF111352">
    <property type="entry name" value="Ammonium transporter"/>
    <property type="match status" value="1"/>
</dbReference>
<dbReference type="Proteomes" id="UP000048926">
    <property type="component" value="Unassembled WGS sequence"/>
</dbReference>